<dbReference type="InterPro" id="IPR031982">
    <property type="entry name" value="PilE-like"/>
</dbReference>
<dbReference type="Pfam" id="PF16732">
    <property type="entry name" value="ComP_DUS"/>
    <property type="match status" value="1"/>
</dbReference>
<reference evidence="2 3" key="1">
    <citation type="submission" date="2020-05" db="EMBL/GenBank/DDBJ databases">
        <title>Genomic Encyclopedia of Type Strains, Phase IV (KMG-V): Genome sequencing to study the core and pangenomes of soil and plant-associated prokaryotes.</title>
        <authorList>
            <person name="Whitman W."/>
        </authorList>
    </citation>
    <scope>NUCLEOTIDE SEQUENCE [LARGE SCALE GENOMIC DNA]</scope>
    <source>
        <strain evidence="2 3">C29</strain>
    </source>
</reference>
<keyword evidence="1" id="KW-0812">Transmembrane</keyword>
<dbReference type="PROSITE" id="PS00409">
    <property type="entry name" value="PROKAR_NTER_METHYL"/>
    <property type="match status" value="1"/>
</dbReference>
<dbReference type="SUPFAM" id="SSF54523">
    <property type="entry name" value="Pili subunits"/>
    <property type="match status" value="1"/>
</dbReference>
<dbReference type="Gene3D" id="3.30.700.10">
    <property type="entry name" value="Glycoprotein, Type 4 Pilin"/>
    <property type="match status" value="1"/>
</dbReference>
<evidence type="ECO:0000313" key="3">
    <source>
        <dbReference type="Proteomes" id="UP001516061"/>
    </source>
</evidence>
<proteinExistence type="predicted"/>
<dbReference type="RefSeq" id="WP_173804374.1">
    <property type="nucleotide sequence ID" value="NZ_JABSNM010000003.1"/>
</dbReference>
<protein>
    <submittedName>
        <fullName evidence="2">Type IV pilus assembly protein PilE</fullName>
    </submittedName>
</protein>
<keyword evidence="1" id="KW-1133">Transmembrane helix</keyword>
<dbReference type="EMBL" id="JABSNM010000003">
    <property type="protein sequence ID" value="NRT55173.1"/>
    <property type="molecule type" value="Genomic_DNA"/>
</dbReference>
<dbReference type="InterPro" id="IPR012902">
    <property type="entry name" value="N_methyl_site"/>
</dbReference>
<dbReference type="Proteomes" id="UP001516061">
    <property type="component" value="Unassembled WGS sequence"/>
</dbReference>
<accession>A0ABX2FYT3</accession>
<dbReference type="InterPro" id="IPR045584">
    <property type="entry name" value="Pilin-like"/>
</dbReference>
<dbReference type="PANTHER" id="PTHR30093">
    <property type="entry name" value="GENERAL SECRETION PATHWAY PROTEIN G"/>
    <property type="match status" value="1"/>
</dbReference>
<comment type="caution">
    <text evidence="2">The sequence shown here is derived from an EMBL/GenBank/DDBJ whole genome shotgun (WGS) entry which is preliminary data.</text>
</comment>
<dbReference type="Pfam" id="PF07963">
    <property type="entry name" value="N_methyl"/>
    <property type="match status" value="1"/>
</dbReference>
<keyword evidence="1" id="KW-0472">Membrane</keyword>
<name>A0ABX2FYT3_9BURK</name>
<dbReference type="PANTHER" id="PTHR30093:SF47">
    <property type="entry name" value="TYPE IV PILUS NON-CORE MINOR PILIN PILE"/>
    <property type="match status" value="1"/>
</dbReference>
<organism evidence="2 3">
    <name type="scientific">Sphaerotilus uruguayifluvii</name>
    <dbReference type="NCBI Taxonomy" id="2735897"/>
    <lineage>
        <taxon>Bacteria</taxon>
        <taxon>Pseudomonadati</taxon>
        <taxon>Pseudomonadota</taxon>
        <taxon>Betaproteobacteria</taxon>
        <taxon>Burkholderiales</taxon>
        <taxon>Sphaerotilaceae</taxon>
        <taxon>Sphaerotilus</taxon>
    </lineage>
</organism>
<evidence type="ECO:0000256" key="1">
    <source>
        <dbReference type="SAM" id="Phobius"/>
    </source>
</evidence>
<evidence type="ECO:0000313" key="2">
    <source>
        <dbReference type="EMBL" id="NRT55173.1"/>
    </source>
</evidence>
<feature type="transmembrane region" description="Helical" evidence="1">
    <location>
        <begin position="20"/>
        <end position="41"/>
    </location>
</feature>
<keyword evidence="3" id="KW-1185">Reference proteome</keyword>
<sequence>MNAALSSSCPSRRRVHGLTLIELVIVVAVIGVLFAVATPTWREHVASSRRSEAKAALMEIGQTMERLYSERSSYASARIGSRSAATDVLVYGQTTTRSGYYTLSFSLQTDQTYRLVATPAGAQAGDNCGSYTWDQAGTRGVSGGNPGWTVARCW</sequence>
<dbReference type="NCBIfam" id="TIGR02532">
    <property type="entry name" value="IV_pilin_GFxxxE"/>
    <property type="match status" value="1"/>
</dbReference>
<gene>
    <name evidence="2" type="ORF">HNQ01_000883</name>
</gene>